<dbReference type="SUPFAM" id="SSF55874">
    <property type="entry name" value="ATPase domain of HSP90 chaperone/DNA topoisomerase II/histidine kinase"/>
    <property type="match status" value="1"/>
</dbReference>
<dbReference type="InterPro" id="IPR036890">
    <property type="entry name" value="HATPase_C_sf"/>
</dbReference>
<keyword evidence="2" id="KW-1185">Reference proteome</keyword>
<proteinExistence type="predicted"/>
<name>A0ABP0BC76_9PEZI</name>
<comment type="caution">
    <text evidence="1">The sequence shown here is derived from an EMBL/GenBank/DDBJ whole genome shotgun (WGS) entry which is preliminary data.</text>
</comment>
<dbReference type="InterPro" id="IPR052957">
    <property type="entry name" value="Auxin_embryo_med"/>
</dbReference>
<dbReference type="Gene3D" id="3.30.565.10">
    <property type="entry name" value="Histidine kinase-like ATPase, C-terminal domain"/>
    <property type="match status" value="1"/>
</dbReference>
<evidence type="ECO:0000313" key="1">
    <source>
        <dbReference type="EMBL" id="CAK7217183.1"/>
    </source>
</evidence>
<dbReference type="Proteomes" id="UP001642482">
    <property type="component" value="Unassembled WGS sequence"/>
</dbReference>
<dbReference type="PANTHER" id="PTHR32387:SF0">
    <property type="entry name" value="PROTEIN NO VEIN"/>
    <property type="match status" value="1"/>
</dbReference>
<gene>
    <name evidence="1" type="ORF">SEUCBS140593_003118</name>
</gene>
<reference evidence="1 2" key="1">
    <citation type="submission" date="2024-01" db="EMBL/GenBank/DDBJ databases">
        <authorList>
            <person name="Allen C."/>
            <person name="Tagirdzhanova G."/>
        </authorList>
    </citation>
    <scope>NUCLEOTIDE SEQUENCE [LARGE SCALE GENOMIC DNA]</scope>
</reference>
<evidence type="ECO:0000313" key="2">
    <source>
        <dbReference type="Proteomes" id="UP001642482"/>
    </source>
</evidence>
<accession>A0ABP0BC76</accession>
<organism evidence="1 2">
    <name type="scientific">Sporothrix eucalyptigena</name>
    <dbReference type="NCBI Taxonomy" id="1812306"/>
    <lineage>
        <taxon>Eukaryota</taxon>
        <taxon>Fungi</taxon>
        <taxon>Dikarya</taxon>
        <taxon>Ascomycota</taxon>
        <taxon>Pezizomycotina</taxon>
        <taxon>Sordariomycetes</taxon>
        <taxon>Sordariomycetidae</taxon>
        <taxon>Ophiostomatales</taxon>
        <taxon>Ophiostomataceae</taxon>
        <taxon>Sporothrix</taxon>
    </lineage>
</organism>
<sequence>MSGREAAREVVVGIGKKNGYMPPELLTTLETSIPKKEEFDDLLERFENLRQHVSESVKTLAENLYSSSAKFVFEMLQNFDDNKYKHADGPPSVEFCVYPDRIVTSCNEDGFTAENVRAICSIGKSSKKNVENLLAGDDGYTGEKGIGFKSVFMAAEDVHIQSGDYSFKFKYGKGDSGIGMMTPIWTEHDEGLDAKRSHITLILRKDGGPDEVKKRREIIEKQFHNIHDSILLFMKKLKQVRISFYDAENVLTSATTFTVHRGLLKTTVKKSTSTFDSERKETVVDVVRNFFIFKQVVKNLAPNENRKNLDGDAPVTTKSSGVVVLGFPLDDGDVPIIENQYLYAFLPVKQLGFKFLIHADFVTQANREDIVLTSQRNRDLAVGIKNAFLQSVLWFSWHTTLVYQWMRYLPRFDAFPWEPFWAELISDIRSEIQDKIYLKLADESHRQAIADCRRLPSTMVDANGDPLVTDIPPERYLSKKYEAADLDLLMDCGLKELSMYEWLNRLAADLEGNESSLRTTTSEDWHTRVADLLVSAFLSLPSNEWSRVTQLKLIPVNHQRWASAAQLEPLFYPKVEGMDLEIPNGLGLDVVDASAVANPSRKRLFDILGVQTAEPSVVRSAIFNANRSKVLRIFNIVDNLRFLYMTHHVATQPYGYSDLYIIPREGFIAKSFAVDMYLADGSPYGADILLPNNNGAPGFASVFILSDIYLRDPPSPPTPKSLPWKDWLHDQLGVRRYLRLVSSDGTTTSDICKYVAEHRPDKFVGFLISAWGKVPLTSGAEKSIIEELRKVKVRCKGGGMIALRETYLPFPTLEALANTFLDGEFFPWLELDFRRQGGEVYPREWQAVGQSFGLGYNDSTVMFLLDVLRYIKRGQPFGSSMKNPKRIYELYIRLETEIQASGQKDELTKQVRITSLYIAIADEFSKCGGTGWL</sequence>
<dbReference type="EMBL" id="CAWUHD010000023">
    <property type="protein sequence ID" value="CAK7217183.1"/>
    <property type="molecule type" value="Genomic_DNA"/>
</dbReference>
<protein>
    <submittedName>
        <fullName evidence="1">Uncharacterized protein</fullName>
    </submittedName>
</protein>
<dbReference type="PANTHER" id="PTHR32387">
    <property type="entry name" value="WU:FJ29H11"/>
    <property type="match status" value="1"/>
</dbReference>